<dbReference type="EnsemblMetazoa" id="CJA31989.1">
    <property type="protein sequence ID" value="CJA31989.1"/>
    <property type="gene ID" value="WBGene00207836"/>
</dbReference>
<dbReference type="Proteomes" id="UP000005237">
    <property type="component" value="Unassembled WGS sequence"/>
</dbReference>
<reference evidence="1" key="2">
    <citation type="submission" date="2022-06" db="UniProtKB">
        <authorList>
            <consortium name="EnsemblMetazoa"/>
        </authorList>
    </citation>
    <scope>IDENTIFICATION</scope>
    <source>
        <strain evidence="1">DF5081</strain>
    </source>
</reference>
<proteinExistence type="predicted"/>
<dbReference type="AlphaFoldDB" id="A0A8R1IAH9"/>
<evidence type="ECO:0000313" key="2">
    <source>
        <dbReference type="Proteomes" id="UP000005237"/>
    </source>
</evidence>
<evidence type="ECO:0000313" key="1">
    <source>
        <dbReference type="EnsemblMetazoa" id="CJA31989.1"/>
    </source>
</evidence>
<keyword evidence="2" id="KW-1185">Reference proteome</keyword>
<organism evidence="1 2">
    <name type="scientific">Caenorhabditis japonica</name>
    <dbReference type="NCBI Taxonomy" id="281687"/>
    <lineage>
        <taxon>Eukaryota</taxon>
        <taxon>Metazoa</taxon>
        <taxon>Ecdysozoa</taxon>
        <taxon>Nematoda</taxon>
        <taxon>Chromadorea</taxon>
        <taxon>Rhabditida</taxon>
        <taxon>Rhabditina</taxon>
        <taxon>Rhabditomorpha</taxon>
        <taxon>Rhabditoidea</taxon>
        <taxon>Rhabditidae</taxon>
        <taxon>Peloderinae</taxon>
        <taxon>Caenorhabditis</taxon>
    </lineage>
</organism>
<protein>
    <submittedName>
        <fullName evidence="1">Uncharacterized protein</fullName>
    </submittedName>
</protein>
<accession>A0A8R1IAH9</accession>
<reference evidence="2" key="1">
    <citation type="submission" date="2010-08" db="EMBL/GenBank/DDBJ databases">
        <authorList>
            <consortium name="Caenorhabditis japonica Sequencing Consortium"/>
            <person name="Wilson R.K."/>
        </authorList>
    </citation>
    <scope>NUCLEOTIDE SEQUENCE [LARGE SCALE GENOMIC DNA]</scope>
    <source>
        <strain evidence="2">DF5081</strain>
    </source>
</reference>
<sequence length="184" mass="20739">MNSNASIAQRLAGTKASYTKTLANAENLTRAGQSIINDPSPISLEAYNGWKAWSKLALDTVQRLREIPLGLPDLVARLTLPAEEEEAIDQLVNHCESKQLEPKLVALRAVHLRVLPNYLQSFQKLVEWHYNKASMTRKEADFFEYVQVAKNLEKNFKIPAKYRTANVKNKGSVDSLHGKTTFET</sequence>
<name>A0A8R1IAH9_CAEJA</name>